<sequence length="257" mass="28185">MENEVPLAGGRITAGVVRVGDTVRRPVTASSPFVAELLGHLRRQGFTGAPRHLGYDDTGRDVLSYLPGWVPARFQRWTDVQVAAAGALLRALHDATRGSRLTGRHPVVCHHDPGPNNTVFHGETPVAFIDFDTAAPGDPIEDLGYMAWTWCVSSKREAPPATAQAAQVRVLADAYGLDALGRSRLVDAMLDRQSRNARWWHAHLTHPGPRVAEDHRIIERVRWSEREYAHTAAHRAVFAAALARGVVSASWQDPCHG</sequence>
<dbReference type="OrthoDB" id="236897at2"/>
<gene>
    <name evidence="2" type="ORF">FNH04_12330</name>
</gene>
<dbReference type="Gene3D" id="3.90.1200.10">
    <property type="match status" value="1"/>
</dbReference>
<comment type="caution">
    <text evidence="2">The sequence shown here is derived from an EMBL/GenBank/DDBJ whole genome shotgun (WGS) entry which is preliminary data.</text>
</comment>
<feature type="domain" description="Aminoglycoside phosphotransferase" evidence="1">
    <location>
        <begin position="68"/>
        <end position="167"/>
    </location>
</feature>
<proteinExistence type="predicted"/>
<dbReference type="RefSeq" id="WP_152783385.1">
    <property type="nucleotide sequence ID" value="NZ_BAABEQ010000124.1"/>
</dbReference>
<keyword evidence="2" id="KW-0808">Transferase</keyword>
<dbReference type="InterPro" id="IPR002575">
    <property type="entry name" value="Aminoglycoside_PTrfase"/>
</dbReference>
<dbReference type="Pfam" id="PF01636">
    <property type="entry name" value="APH"/>
    <property type="match status" value="1"/>
</dbReference>
<accession>A0A5N8W2Y9</accession>
<keyword evidence="3" id="KW-1185">Reference proteome</keyword>
<dbReference type="InterPro" id="IPR011009">
    <property type="entry name" value="Kinase-like_dom_sf"/>
</dbReference>
<name>A0A5N8W2Y9_9ACTN</name>
<evidence type="ECO:0000313" key="3">
    <source>
        <dbReference type="Proteomes" id="UP000326979"/>
    </source>
</evidence>
<protein>
    <submittedName>
        <fullName evidence="2">Aminoglycoside phosphotransferase family protein</fullName>
    </submittedName>
</protein>
<evidence type="ECO:0000259" key="1">
    <source>
        <dbReference type="Pfam" id="PF01636"/>
    </source>
</evidence>
<dbReference type="AlphaFoldDB" id="A0A5N8W2Y9"/>
<dbReference type="Proteomes" id="UP000326979">
    <property type="component" value="Unassembled WGS sequence"/>
</dbReference>
<organism evidence="2 3">
    <name type="scientific">Streptomyces phyllanthi</name>
    <dbReference type="NCBI Taxonomy" id="1803180"/>
    <lineage>
        <taxon>Bacteria</taxon>
        <taxon>Bacillati</taxon>
        <taxon>Actinomycetota</taxon>
        <taxon>Actinomycetes</taxon>
        <taxon>Kitasatosporales</taxon>
        <taxon>Streptomycetaceae</taxon>
        <taxon>Streptomyces</taxon>
    </lineage>
</organism>
<reference evidence="2 3" key="1">
    <citation type="submission" date="2019-07" db="EMBL/GenBank/DDBJ databases">
        <title>New species of Amycolatopsis and Streptomyces.</title>
        <authorList>
            <person name="Duangmal K."/>
            <person name="Teo W.F.A."/>
            <person name="Lipun K."/>
        </authorList>
    </citation>
    <scope>NUCLEOTIDE SEQUENCE [LARGE SCALE GENOMIC DNA]</scope>
    <source>
        <strain evidence="2 3">TISTR 2346</strain>
    </source>
</reference>
<dbReference type="SUPFAM" id="SSF56112">
    <property type="entry name" value="Protein kinase-like (PK-like)"/>
    <property type="match status" value="1"/>
</dbReference>
<dbReference type="GO" id="GO:0016740">
    <property type="term" value="F:transferase activity"/>
    <property type="evidence" value="ECO:0007669"/>
    <property type="project" value="UniProtKB-KW"/>
</dbReference>
<evidence type="ECO:0000313" key="2">
    <source>
        <dbReference type="EMBL" id="MPY40664.1"/>
    </source>
</evidence>
<dbReference type="EMBL" id="VJZE01000063">
    <property type="protein sequence ID" value="MPY40664.1"/>
    <property type="molecule type" value="Genomic_DNA"/>
</dbReference>